<dbReference type="Proteomes" id="UP000727490">
    <property type="component" value="Unassembled WGS sequence"/>
</dbReference>
<dbReference type="PANTHER" id="PTHR30401:SF0">
    <property type="entry name" value="TRNA 2-SELENOURIDINE SYNTHASE"/>
    <property type="match status" value="1"/>
</dbReference>
<comment type="caution">
    <text evidence="3">The sequence shown here is derived from an EMBL/GenBank/DDBJ whole genome shotgun (WGS) entry which is preliminary data.</text>
</comment>
<proteinExistence type="predicted"/>
<dbReference type="Pfam" id="PF26341">
    <property type="entry name" value="AAA_SelU"/>
    <property type="match status" value="1"/>
</dbReference>
<evidence type="ECO:0000313" key="3">
    <source>
        <dbReference type="EMBL" id="MBW3466676.1"/>
    </source>
</evidence>
<evidence type="ECO:0000259" key="2">
    <source>
        <dbReference type="PROSITE" id="PS50206"/>
    </source>
</evidence>
<protein>
    <recommendedName>
        <fullName evidence="2">Rhodanese domain-containing protein</fullName>
    </recommendedName>
</protein>
<dbReference type="InterPro" id="IPR058840">
    <property type="entry name" value="AAA_SelU"/>
</dbReference>
<dbReference type="InterPro" id="IPR001763">
    <property type="entry name" value="Rhodanese-like_dom"/>
</dbReference>
<dbReference type="PANTHER" id="PTHR30401">
    <property type="entry name" value="TRNA 2-SELENOURIDINE SYNTHASE"/>
    <property type="match status" value="1"/>
</dbReference>
<evidence type="ECO:0000256" key="1">
    <source>
        <dbReference type="ARBA" id="ARBA00023266"/>
    </source>
</evidence>
<dbReference type="CDD" id="cd00158">
    <property type="entry name" value="RHOD"/>
    <property type="match status" value="1"/>
</dbReference>
<sequence length="326" mass="37472">MKEADLKKFSGKIIDLRPQKAFSNGHIPGALHFPLYEWVEFDSWDQLSGEEKTEFLQSKYTFVEEKLISMVGSDPFVFYCQKGTKESKLFKNWFRPEFPDGIVLKGGYSNYRKAINDSWNTKYPLISLAGLTGSGKTEFLQIIKSEGFQVLDLEQISGHKGSAFGQIDGESCVSQEQFENELYHRLGRNSNPVFVEIKGRYLGQLYLPIHLYRQVMDAPRIFLDTPKIKRVERLVEVYCNKNDTYLLNGLENLKSRIEGEVLEGAKMALFRKDYSSFIEMLLDYYDSSQDYSEGKSELGNRLFSGGFNACLCFVRGNFRNEKPGKN</sequence>
<dbReference type="AlphaFoldDB" id="A0A951M700"/>
<reference evidence="3 4" key="1">
    <citation type="journal article" date="2020" name="Syst. Appl. Microbiol.">
        <title>Arthrospiribacter ruber gen. nov., sp. nov., a novel bacterium isolated from Arthrospira cultures.</title>
        <authorList>
            <person name="Waleron M."/>
            <person name="Misztak A."/>
            <person name="Waleron M.M."/>
            <person name="Furmaniak M."/>
            <person name="Mrozik A."/>
            <person name="Waleron K."/>
        </authorList>
    </citation>
    <scope>NUCLEOTIDE SEQUENCE [LARGE SCALE GENOMIC DNA]</scope>
    <source>
        <strain evidence="3 4">DPMB0001</strain>
    </source>
</reference>
<keyword evidence="1" id="KW-0711">Selenium</keyword>
<dbReference type="GO" id="GO:0004792">
    <property type="term" value="F:thiosulfate-cyanide sulfurtransferase activity"/>
    <property type="evidence" value="ECO:0007669"/>
    <property type="project" value="InterPro"/>
</dbReference>
<dbReference type="PROSITE" id="PS50206">
    <property type="entry name" value="RHODANESE_3"/>
    <property type="match status" value="1"/>
</dbReference>
<dbReference type="GO" id="GO:0002098">
    <property type="term" value="P:tRNA wobble uridine modification"/>
    <property type="evidence" value="ECO:0007669"/>
    <property type="project" value="InterPro"/>
</dbReference>
<dbReference type="Pfam" id="PF00581">
    <property type="entry name" value="Rhodanese"/>
    <property type="match status" value="1"/>
</dbReference>
<dbReference type="RefSeq" id="WP_219286760.1">
    <property type="nucleotide sequence ID" value="NZ_RPHB01000001.1"/>
</dbReference>
<dbReference type="InterPro" id="IPR017582">
    <property type="entry name" value="SelU"/>
</dbReference>
<gene>
    <name evidence="3" type="ORF">EGN73_02450</name>
</gene>
<dbReference type="InterPro" id="IPR001307">
    <property type="entry name" value="Thiosulphate_STrfase_CS"/>
</dbReference>
<keyword evidence="4" id="KW-1185">Reference proteome</keyword>
<organism evidence="3 4">
    <name type="scientific">Arthrospiribacter ruber</name>
    <dbReference type="NCBI Taxonomy" id="2487934"/>
    <lineage>
        <taxon>Bacteria</taxon>
        <taxon>Pseudomonadati</taxon>
        <taxon>Bacteroidota</taxon>
        <taxon>Cytophagia</taxon>
        <taxon>Cytophagales</taxon>
        <taxon>Cyclobacteriaceae</taxon>
        <taxon>Arthrospiribacter</taxon>
    </lineage>
</organism>
<accession>A0A951M700</accession>
<name>A0A951M700_9BACT</name>
<dbReference type="EMBL" id="RPHB01000001">
    <property type="protein sequence ID" value="MBW3466676.1"/>
    <property type="molecule type" value="Genomic_DNA"/>
</dbReference>
<dbReference type="PROSITE" id="PS00380">
    <property type="entry name" value="RHODANESE_1"/>
    <property type="match status" value="1"/>
</dbReference>
<dbReference type="GO" id="GO:0043828">
    <property type="term" value="F:tRNA 2-selenouridine synthase activity"/>
    <property type="evidence" value="ECO:0007669"/>
    <property type="project" value="InterPro"/>
</dbReference>
<feature type="domain" description="Rhodanese" evidence="2">
    <location>
        <begin position="7"/>
        <end position="120"/>
    </location>
</feature>
<evidence type="ECO:0000313" key="4">
    <source>
        <dbReference type="Proteomes" id="UP000727490"/>
    </source>
</evidence>